<dbReference type="Gramene" id="ERN20672">
    <property type="protein sequence ID" value="ERN20672"/>
    <property type="gene ID" value="AMTR_s00070p00187260"/>
</dbReference>
<dbReference type="EMBL" id="KI392058">
    <property type="protein sequence ID" value="ERN20672.1"/>
    <property type="molecule type" value="Genomic_DNA"/>
</dbReference>
<evidence type="ECO:0000313" key="1">
    <source>
        <dbReference type="EMBL" id="ERN20672.1"/>
    </source>
</evidence>
<proteinExistence type="predicted"/>
<dbReference type="Proteomes" id="UP000017836">
    <property type="component" value="Unassembled WGS sequence"/>
</dbReference>
<name>U5DGQ9_AMBTC</name>
<organism evidence="1 2">
    <name type="scientific">Amborella trichopoda</name>
    <dbReference type="NCBI Taxonomy" id="13333"/>
    <lineage>
        <taxon>Eukaryota</taxon>
        <taxon>Viridiplantae</taxon>
        <taxon>Streptophyta</taxon>
        <taxon>Embryophyta</taxon>
        <taxon>Tracheophyta</taxon>
        <taxon>Spermatophyta</taxon>
        <taxon>Magnoliopsida</taxon>
        <taxon>Amborellales</taxon>
        <taxon>Amborellaceae</taxon>
        <taxon>Amborella</taxon>
    </lineage>
</organism>
<evidence type="ECO:0000313" key="2">
    <source>
        <dbReference type="Proteomes" id="UP000017836"/>
    </source>
</evidence>
<protein>
    <submittedName>
        <fullName evidence="1">Uncharacterized protein</fullName>
    </submittedName>
</protein>
<reference evidence="2" key="1">
    <citation type="journal article" date="2013" name="Science">
        <title>The Amborella genome and the evolution of flowering plants.</title>
        <authorList>
            <consortium name="Amborella Genome Project"/>
        </authorList>
    </citation>
    <scope>NUCLEOTIDE SEQUENCE [LARGE SCALE GENOMIC DNA]</scope>
</reference>
<accession>U5DGQ9</accession>
<sequence length="114" mass="12164">MSRPSRSLPPFSPPLIEFSQRPLAVEDPPVGDPAISEVLILFMAALAEVCPLVCDPVVSATEDPPTDMDLHFFPSPLRSDPTGVAPFLVPGWLPVSPLPPVGSFPLYIPVAPLL</sequence>
<dbReference type="HOGENOM" id="CLU_2124426_0_0_1"/>
<gene>
    <name evidence="1" type="ORF">AMTR_s00070p00187260</name>
</gene>
<keyword evidence="2" id="KW-1185">Reference proteome</keyword>
<dbReference type="AlphaFoldDB" id="U5DGQ9"/>